<dbReference type="STRING" id="28189.CCYN74_320002"/>
<name>A0A0B7H4W2_9FLAO</name>
<dbReference type="AlphaFoldDB" id="A0A0B7H4W2"/>
<protein>
    <recommendedName>
        <fullName evidence="1">Outer membrane protein beta-barrel domain-containing protein</fullName>
    </recommendedName>
</protein>
<dbReference type="Proteomes" id="UP000038055">
    <property type="component" value="Unassembled WGS sequence"/>
</dbReference>
<dbReference type="OrthoDB" id="1467485at2"/>
<dbReference type="EMBL" id="CDOG01000026">
    <property type="protein sequence ID" value="CEN39075.1"/>
    <property type="molecule type" value="Genomic_DNA"/>
</dbReference>
<evidence type="ECO:0000313" key="5">
    <source>
        <dbReference type="Proteomes" id="UP000038083"/>
    </source>
</evidence>
<feature type="domain" description="Outer membrane protein beta-barrel" evidence="1">
    <location>
        <begin position="37"/>
        <end position="208"/>
    </location>
</feature>
<dbReference type="Proteomes" id="UP000038083">
    <property type="component" value="Unassembled WGS sequence"/>
</dbReference>
<keyword evidence="4" id="KW-1185">Reference proteome</keyword>
<sequence>MKKICIFCFFALIFIGNFSVWGQRRGPLMNLEHFDEKPLQWGYYFGSNTFDFKFNYNDLNYGTPTIREIRTVRNWGFNVGLSGSMRLMKYLDLRLEPGLVYNKRDLHFPGMNEKRDYLREVKSTYIYIPLLVKFSSERWHNVKPYLTAGASMAINLSSNYNLNIDNYERIFRTQRSVFFYEMGIGIDLYTPFFRLSPSIRGLFSINNELIPDGNASSPWTGNLGKIKSRGFLINLTFE</sequence>
<dbReference type="eggNOG" id="ENOG502Z7U1">
    <property type="taxonomic scope" value="Bacteria"/>
</dbReference>
<organism evidence="2 4">
    <name type="scientific">Capnocytophaga cynodegmi</name>
    <dbReference type="NCBI Taxonomy" id="28189"/>
    <lineage>
        <taxon>Bacteria</taxon>
        <taxon>Pseudomonadati</taxon>
        <taxon>Bacteroidota</taxon>
        <taxon>Flavobacteriia</taxon>
        <taxon>Flavobacteriales</taxon>
        <taxon>Flavobacteriaceae</taxon>
        <taxon>Capnocytophaga</taxon>
    </lineage>
</organism>
<dbReference type="Pfam" id="PF13568">
    <property type="entry name" value="OMP_b-brl_2"/>
    <property type="match status" value="1"/>
</dbReference>
<dbReference type="InterPro" id="IPR025665">
    <property type="entry name" value="Beta-barrel_OMP_2"/>
</dbReference>
<proteinExistence type="predicted"/>
<dbReference type="RefSeq" id="WP_026194023.1">
    <property type="nucleotide sequence ID" value="NZ_BOQG01000006.1"/>
</dbReference>
<accession>A0A0B7H4W2</accession>
<evidence type="ECO:0000313" key="3">
    <source>
        <dbReference type="EMBL" id="CEN39075.1"/>
    </source>
</evidence>
<reference evidence="4 5" key="1">
    <citation type="submission" date="2015-01" db="EMBL/GenBank/DDBJ databases">
        <authorList>
            <person name="MANFREDI Pablo"/>
        </authorList>
    </citation>
    <scope>NUCLEOTIDE SEQUENCE [LARGE SCALE GENOMIC DNA]</scope>
    <source>
        <strain evidence="3 5">Ccy74</strain>
        <strain evidence="2 4">Ccyn2B</strain>
    </source>
</reference>
<evidence type="ECO:0000313" key="4">
    <source>
        <dbReference type="Proteomes" id="UP000038055"/>
    </source>
</evidence>
<evidence type="ECO:0000313" key="2">
    <source>
        <dbReference type="EMBL" id="CEN32648.1"/>
    </source>
</evidence>
<gene>
    <name evidence="2" type="ORF">CCYN2B_110167</name>
    <name evidence="3" type="ORF">CCYN74_320002</name>
</gene>
<dbReference type="EMBL" id="CDOD01000003">
    <property type="protein sequence ID" value="CEN32648.1"/>
    <property type="molecule type" value="Genomic_DNA"/>
</dbReference>
<evidence type="ECO:0000259" key="1">
    <source>
        <dbReference type="Pfam" id="PF13568"/>
    </source>
</evidence>